<gene>
    <name evidence="3" type="ORF">EDB92DRAFT_2118517</name>
</gene>
<feature type="transmembrane region" description="Helical" evidence="2">
    <location>
        <begin position="169"/>
        <end position="187"/>
    </location>
</feature>
<feature type="transmembrane region" description="Helical" evidence="2">
    <location>
        <begin position="286"/>
        <end position="306"/>
    </location>
</feature>
<keyword evidence="2" id="KW-0812">Transmembrane</keyword>
<reference evidence="3" key="1">
    <citation type="submission" date="2022-01" db="EMBL/GenBank/DDBJ databases">
        <title>Comparative genomics reveals a dynamic genome evolution in the ectomycorrhizal milk-cap (Lactarius) mushrooms.</title>
        <authorList>
            <consortium name="DOE Joint Genome Institute"/>
            <person name="Lebreton A."/>
            <person name="Tang N."/>
            <person name="Kuo A."/>
            <person name="LaButti K."/>
            <person name="Drula E."/>
            <person name="Barry K."/>
            <person name="Clum A."/>
            <person name="Lipzen A."/>
            <person name="Mousain D."/>
            <person name="Ng V."/>
            <person name="Wang R."/>
            <person name="Wang X."/>
            <person name="Dai Y."/>
            <person name="Henrissat B."/>
            <person name="Grigoriev I.V."/>
            <person name="Guerin-Laguette A."/>
            <person name="Yu F."/>
            <person name="Martin F.M."/>
        </authorList>
    </citation>
    <scope>NUCLEOTIDE SEQUENCE</scope>
    <source>
        <strain evidence="3">QP</strain>
    </source>
</reference>
<evidence type="ECO:0000256" key="1">
    <source>
        <dbReference type="SAM" id="MobiDB-lite"/>
    </source>
</evidence>
<accession>A0AAD4L4N6</accession>
<keyword evidence="4" id="KW-1185">Reference proteome</keyword>
<protein>
    <submittedName>
        <fullName evidence="3">Uncharacterized protein</fullName>
    </submittedName>
</protein>
<evidence type="ECO:0000313" key="3">
    <source>
        <dbReference type="EMBL" id="KAH8980066.1"/>
    </source>
</evidence>
<proteinExistence type="predicted"/>
<feature type="transmembrane region" description="Helical" evidence="2">
    <location>
        <begin position="250"/>
        <end position="274"/>
    </location>
</feature>
<organism evidence="3 4">
    <name type="scientific">Lactarius akahatsu</name>
    <dbReference type="NCBI Taxonomy" id="416441"/>
    <lineage>
        <taxon>Eukaryota</taxon>
        <taxon>Fungi</taxon>
        <taxon>Dikarya</taxon>
        <taxon>Basidiomycota</taxon>
        <taxon>Agaricomycotina</taxon>
        <taxon>Agaricomycetes</taxon>
        <taxon>Russulales</taxon>
        <taxon>Russulaceae</taxon>
        <taxon>Lactarius</taxon>
    </lineage>
</organism>
<evidence type="ECO:0000256" key="2">
    <source>
        <dbReference type="SAM" id="Phobius"/>
    </source>
</evidence>
<comment type="caution">
    <text evidence="3">The sequence shown here is derived from an EMBL/GenBank/DDBJ whole genome shotgun (WGS) entry which is preliminary data.</text>
</comment>
<feature type="compositionally biased region" description="Low complexity" evidence="1">
    <location>
        <begin position="367"/>
        <end position="382"/>
    </location>
</feature>
<dbReference type="AlphaFoldDB" id="A0AAD4L4N6"/>
<feature type="transmembrane region" description="Helical" evidence="2">
    <location>
        <begin position="59"/>
        <end position="90"/>
    </location>
</feature>
<sequence length="400" mass="43941">MPENIMLSEDLFHQRGIVLLYRTSNLIIQSTIYGIYASLIPVSMHIMMKKGLHTLSQKVLLGVIVFMFSLSTASLAVSIADLIILIKAWYLVTDLSESAGTRSPTEALLVLFNSLTAISYALTDGVVVWRAWVICHDECRKLLTAPIVMLILTMRTSSSFSPSESYERALFSVGVAATIGVRVFINIDPANREDRLADTIDVFQEITFISSLLTNILGTGIISLKAWRYRRWIVTDLQRVVNKRTKAERVLALLVESGVLYVFSGALLVASSLVHLPGSHFVLGSFFLQAAVHLAGMYPVIVVILVSREASMDKTLFNSTLPIIITDLQQASSQFRTNQTVAHPTKSTPAASFQFVAVQGPRPTRGSSDSSLSQNSMPSSSSLRPDVDLEIQSDDRGSVK</sequence>
<name>A0AAD4L4N6_9AGAM</name>
<dbReference type="EMBL" id="JAKELL010000146">
    <property type="protein sequence ID" value="KAH8980066.1"/>
    <property type="molecule type" value="Genomic_DNA"/>
</dbReference>
<dbReference type="Proteomes" id="UP001201163">
    <property type="component" value="Unassembled WGS sequence"/>
</dbReference>
<evidence type="ECO:0000313" key="4">
    <source>
        <dbReference type="Proteomes" id="UP001201163"/>
    </source>
</evidence>
<feature type="region of interest" description="Disordered" evidence="1">
    <location>
        <begin position="360"/>
        <end position="400"/>
    </location>
</feature>
<feature type="transmembrane region" description="Helical" evidence="2">
    <location>
        <begin position="207"/>
        <end position="229"/>
    </location>
</feature>
<keyword evidence="2" id="KW-0472">Membrane</keyword>
<feature type="transmembrane region" description="Helical" evidence="2">
    <location>
        <begin position="26"/>
        <end position="47"/>
    </location>
</feature>
<keyword evidence="2" id="KW-1133">Transmembrane helix</keyword>